<dbReference type="EMBL" id="BAABIK010000022">
    <property type="protein sequence ID" value="GAA4949484.1"/>
    <property type="molecule type" value="Genomic_DNA"/>
</dbReference>
<dbReference type="InterPro" id="IPR013815">
    <property type="entry name" value="ATP_grasp_subdomain_1"/>
</dbReference>
<dbReference type="Pfam" id="PF01326">
    <property type="entry name" value="PPDK_N"/>
    <property type="match status" value="1"/>
</dbReference>
<organism evidence="4 5">
    <name type="scientific">Streptomonospora halophila</name>
    <dbReference type="NCBI Taxonomy" id="427369"/>
    <lineage>
        <taxon>Bacteria</taxon>
        <taxon>Bacillati</taxon>
        <taxon>Actinomycetota</taxon>
        <taxon>Actinomycetes</taxon>
        <taxon>Streptosporangiales</taxon>
        <taxon>Nocardiopsidaceae</taxon>
        <taxon>Streptomonospora</taxon>
    </lineage>
</organism>
<dbReference type="Pfam" id="PF00391">
    <property type="entry name" value="PEP-utilizers"/>
    <property type="match status" value="1"/>
</dbReference>
<dbReference type="PANTHER" id="PTHR43615:SF1">
    <property type="entry name" value="PPDK_N DOMAIN-CONTAINING PROTEIN"/>
    <property type="match status" value="1"/>
</dbReference>
<dbReference type="PANTHER" id="PTHR43615">
    <property type="entry name" value="PHOSPHOENOLPYRUVATE SYNTHASE-RELATED"/>
    <property type="match status" value="1"/>
</dbReference>
<dbReference type="InterPro" id="IPR002192">
    <property type="entry name" value="PPDK_AMP/ATP-bd"/>
</dbReference>
<comment type="caution">
    <text evidence="4">The sequence shown here is derived from an EMBL/GenBank/DDBJ whole genome shotgun (WGS) entry which is preliminary data.</text>
</comment>
<dbReference type="SUPFAM" id="SSF56059">
    <property type="entry name" value="Glutathione synthetase ATP-binding domain-like"/>
    <property type="match status" value="1"/>
</dbReference>
<gene>
    <name evidence="4" type="ORF">GCM10023224_36990</name>
</gene>
<reference evidence="5" key="1">
    <citation type="journal article" date="2019" name="Int. J. Syst. Evol. Microbiol.">
        <title>The Global Catalogue of Microorganisms (GCM) 10K type strain sequencing project: providing services to taxonomists for standard genome sequencing and annotation.</title>
        <authorList>
            <consortium name="The Broad Institute Genomics Platform"/>
            <consortium name="The Broad Institute Genome Sequencing Center for Infectious Disease"/>
            <person name="Wu L."/>
            <person name="Ma J."/>
        </authorList>
    </citation>
    <scope>NUCLEOTIDE SEQUENCE [LARGE SCALE GENOMIC DNA]</scope>
    <source>
        <strain evidence="5">JCM 18123</strain>
    </source>
</reference>
<dbReference type="InterPro" id="IPR051549">
    <property type="entry name" value="PEP_Utilizing_Enz"/>
</dbReference>
<evidence type="ECO:0000256" key="1">
    <source>
        <dbReference type="SAM" id="MobiDB-lite"/>
    </source>
</evidence>
<protein>
    <recommendedName>
        <fullName evidence="6">Pyruvate, water dikinase</fullName>
    </recommendedName>
</protein>
<feature type="domain" description="Pyruvate phosphate dikinase AMP/ATP-binding" evidence="3">
    <location>
        <begin position="60"/>
        <end position="358"/>
    </location>
</feature>
<dbReference type="InterPro" id="IPR036637">
    <property type="entry name" value="Phosphohistidine_dom_sf"/>
</dbReference>
<feature type="compositionally biased region" description="Basic and acidic residues" evidence="1">
    <location>
        <begin position="32"/>
        <end position="41"/>
    </location>
</feature>
<accession>A0ABP9GP34</accession>
<dbReference type="Proteomes" id="UP001499993">
    <property type="component" value="Unassembled WGS sequence"/>
</dbReference>
<sequence>MTTPQQDRATQGGEPRRAAGQAAGQQQRPRPAPRDGARGGRGDVPGGVRPLSAFGAADLDSAGGKGANLGALLQAGYPVPDGFVVTTAAYARVLERGGLADRIAARLAEAQTADGVDAAAAGAAVRAEIAAAQVPAELRAAVTAAYSALGGGPVAVRSSATAEDLPGAAFAGQQDTYLNVAGADAVVDAVRDCWASLWTDRAIAYRHRLGVESAQVRIAVVVQAMAEAEAAGVMFTANPVTGSREELVVDASPGLGEAVVSGAVTPDHYVLDPGGAVRTFSPGRREVVVRAAQGGGTVEEAGTGAADGRRSLPQEALTELAALGASVAGFFGRPQDTEWAYADGRIVLLQSRPLTALPPAPVRMNRFQRFMAPTLYEMFTVRPYPLDVTAWILPGPGRMVQEMMTELPGARLDFAAILPEVDGVVDRFAPPAPRPTWRTLTAPVRLASRIRRYDPAAWRGDPRLAEFERRVADLESDRLADLAWRDLMRIPHRVAAAVDLATALRVDYLPAAGLALVRLRLALRRLGLSALFADLVAGARTRTTDCNLALNELARRVDADPVLASSFAAGDPQALVERVREAPELAGFREALDGFLAEYGHRETASALLLSAPTWIDAPAVVLGAVQGLVGGGADPRPVDPPRRAVEQVLDHPRLRDRPRARARMRRRVEAARTGTAFREDTHFEFTRVLPVLRRAVLEAGRRLAAAGVLHAPEDVWHLRLEELERLDAPERVAADRAGALRERVRLRAARRAEYAGAPMIAATTLFPDSADPGDALAAGTPGGGGRATGRVRVVLDGDAFGSLQAGEILVCPYTNPSWTPLFQRAGGVVVDTGGPASHAAIVAREYGIPAVLGTGSGTAALADGQAVAVDGDRGRVTAAGGRESP</sequence>
<dbReference type="Gene3D" id="3.30.1490.20">
    <property type="entry name" value="ATP-grasp fold, A domain"/>
    <property type="match status" value="1"/>
</dbReference>
<dbReference type="SUPFAM" id="SSF52009">
    <property type="entry name" value="Phosphohistidine domain"/>
    <property type="match status" value="1"/>
</dbReference>
<proteinExistence type="predicted"/>
<dbReference type="Gene3D" id="3.30.470.20">
    <property type="entry name" value="ATP-grasp fold, B domain"/>
    <property type="match status" value="1"/>
</dbReference>
<feature type="compositionally biased region" description="Low complexity" evidence="1">
    <location>
        <begin position="18"/>
        <end position="29"/>
    </location>
</feature>
<keyword evidence="5" id="KW-1185">Reference proteome</keyword>
<dbReference type="InterPro" id="IPR008279">
    <property type="entry name" value="PEP-util_enz_mobile_dom"/>
</dbReference>
<feature type="domain" description="PEP-utilising enzyme mobile" evidence="2">
    <location>
        <begin position="805"/>
        <end position="875"/>
    </location>
</feature>
<evidence type="ECO:0000313" key="5">
    <source>
        <dbReference type="Proteomes" id="UP001499993"/>
    </source>
</evidence>
<name>A0ABP9GP34_9ACTN</name>
<evidence type="ECO:0008006" key="6">
    <source>
        <dbReference type="Google" id="ProtNLM"/>
    </source>
</evidence>
<feature type="region of interest" description="Disordered" evidence="1">
    <location>
        <begin position="1"/>
        <end position="49"/>
    </location>
</feature>
<dbReference type="RefSeq" id="WP_345557745.1">
    <property type="nucleotide sequence ID" value="NZ_BAABIK010000022.1"/>
</dbReference>
<evidence type="ECO:0000259" key="3">
    <source>
        <dbReference type="Pfam" id="PF01326"/>
    </source>
</evidence>
<dbReference type="Gene3D" id="3.50.30.10">
    <property type="entry name" value="Phosphohistidine domain"/>
    <property type="match status" value="1"/>
</dbReference>
<evidence type="ECO:0000259" key="2">
    <source>
        <dbReference type="Pfam" id="PF00391"/>
    </source>
</evidence>
<evidence type="ECO:0000313" key="4">
    <source>
        <dbReference type="EMBL" id="GAA4949484.1"/>
    </source>
</evidence>